<dbReference type="EMBL" id="JBHLZF010000002">
    <property type="protein sequence ID" value="MFB9898189.1"/>
    <property type="molecule type" value="Genomic_DNA"/>
</dbReference>
<gene>
    <name evidence="1" type="ORF">ACFFK8_10420</name>
</gene>
<proteinExistence type="predicted"/>
<keyword evidence="2" id="KW-1185">Reference proteome</keyword>
<organism evidence="1 2">
    <name type="scientific">Hallella seregens ATCC 51272</name>
    <dbReference type="NCBI Taxonomy" id="1336250"/>
    <lineage>
        <taxon>Bacteria</taxon>
        <taxon>Pseudomonadati</taxon>
        <taxon>Bacteroidota</taxon>
        <taxon>Bacteroidia</taxon>
        <taxon>Bacteroidales</taxon>
        <taxon>Prevotellaceae</taxon>
        <taxon>Hallella</taxon>
    </lineage>
</organism>
<reference evidence="1 2" key="1">
    <citation type="submission" date="2024-09" db="EMBL/GenBank/DDBJ databases">
        <authorList>
            <person name="Sun Q."/>
            <person name="Mori K."/>
        </authorList>
    </citation>
    <scope>NUCLEOTIDE SEQUENCE [LARGE SCALE GENOMIC DNA]</scope>
    <source>
        <strain evidence="1 2">ATCC 51272</strain>
    </source>
</reference>
<evidence type="ECO:0000313" key="2">
    <source>
        <dbReference type="Proteomes" id="UP001589688"/>
    </source>
</evidence>
<accession>A0ABV5ZPU9</accession>
<protein>
    <submittedName>
        <fullName evidence="1">Pyruvate ferredoxin oxidoreductase</fullName>
    </submittedName>
</protein>
<sequence length="164" mass="18565">MDYKYIQQLLERYWRCETTLNEEGILRAFFSQDEVPAELGRYKALFCYEECEKSADVLGDDFDEKIRAMIEEPKPVRARVITMPQRLRPLFKAAAVVAIILTLSNAMQVPFGQQNADSISSFDGYDKPELDKGTSVAMGDSAVVDTMKQSMIEPSVPIREAVVK</sequence>
<evidence type="ECO:0000313" key="1">
    <source>
        <dbReference type="EMBL" id="MFB9898189.1"/>
    </source>
</evidence>
<comment type="caution">
    <text evidence="1">The sequence shown here is derived from an EMBL/GenBank/DDBJ whole genome shotgun (WGS) entry which is preliminary data.</text>
</comment>
<name>A0ABV5ZPU9_9BACT</name>
<dbReference type="Proteomes" id="UP001589688">
    <property type="component" value="Unassembled WGS sequence"/>
</dbReference>
<keyword evidence="1" id="KW-0670">Pyruvate</keyword>
<dbReference type="RefSeq" id="WP_027953026.1">
    <property type="nucleotide sequence ID" value="NZ_JBHLZF010000002.1"/>
</dbReference>